<proteinExistence type="inferred from homology"/>
<dbReference type="CDD" id="cd00715">
    <property type="entry name" value="GPATase_N"/>
    <property type="match status" value="1"/>
</dbReference>
<keyword evidence="8" id="KW-0315">Glutamine amidotransferase</keyword>
<keyword evidence="9" id="KW-0479">Metal-binding</keyword>
<dbReference type="PROSITE" id="PS51278">
    <property type="entry name" value="GATASE_TYPE_2"/>
    <property type="match status" value="1"/>
</dbReference>
<dbReference type="InterPro" id="IPR017932">
    <property type="entry name" value="GATase_2_dom"/>
</dbReference>
<feature type="region of interest" description="Disordered" evidence="13">
    <location>
        <begin position="64"/>
        <end position="87"/>
    </location>
</feature>
<dbReference type="GO" id="GO:0004044">
    <property type="term" value="F:amidophosphoribosyltransferase activity"/>
    <property type="evidence" value="ECO:0007669"/>
    <property type="project" value="UniProtKB-EC"/>
</dbReference>
<feature type="domain" description="Glutamine amidotransferase type-2" evidence="14">
    <location>
        <begin position="88"/>
        <end position="309"/>
    </location>
</feature>
<evidence type="ECO:0000256" key="2">
    <source>
        <dbReference type="ARBA" id="ARBA00005209"/>
    </source>
</evidence>
<comment type="caution">
    <text evidence="15">The sequence shown here is derived from an EMBL/GenBank/DDBJ whole genome shotgun (WGS) entry which is preliminary data.</text>
</comment>
<keyword evidence="9" id="KW-0411">Iron-sulfur</keyword>
<dbReference type="SUPFAM" id="SSF56235">
    <property type="entry name" value="N-terminal nucleophile aminohydrolases (Ntn hydrolases)"/>
    <property type="match status" value="1"/>
</dbReference>
<reference evidence="15" key="1">
    <citation type="submission" date="2022-04" db="EMBL/GenBank/DDBJ databases">
        <title>Carnegiea gigantea Genome sequencing and assembly v2.</title>
        <authorList>
            <person name="Copetti D."/>
            <person name="Sanderson M.J."/>
            <person name="Burquez A."/>
            <person name="Wojciechowski M.F."/>
        </authorList>
    </citation>
    <scope>NUCLEOTIDE SEQUENCE</scope>
    <source>
        <strain evidence="15">SGP5-SGP5p</strain>
        <tissue evidence="15">Aerial part</tissue>
    </source>
</reference>
<evidence type="ECO:0000256" key="8">
    <source>
        <dbReference type="ARBA" id="ARBA00022962"/>
    </source>
</evidence>
<dbReference type="Gene3D" id="3.60.20.10">
    <property type="entry name" value="Glutamine Phosphoribosylpyrophosphate, subunit 1, domain 1"/>
    <property type="match status" value="1"/>
</dbReference>
<evidence type="ECO:0000256" key="5">
    <source>
        <dbReference type="ARBA" id="ARBA00022676"/>
    </source>
</evidence>
<evidence type="ECO:0000313" key="15">
    <source>
        <dbReference type="EMBL" id="KAJ8446738.1"/>
    </source>
</evidence>
<gene>
    <name evidence="15" type="ORF">Cgig2_002900</name>
</gene>
<organism evidence="15 16">
    <name type="scientific">Carnegiea gigantea</name>
    <dbReference type="NCBI Taxonomy" id="171969"/>
    <lineage>
        <taxon>Eukaryota</taxon>
        <taxon>Viridiplantae</taxon>
        <taxon>Streptophyta</taxon>
        <taxon>Embryophyta</taxon>
        <taxon>Tracheophyta</taxon>
        <taxon>Spermatophyta</taxon>
        <taxon>Magnoliopsida</taxon>
        <taxon>eudicotyledons</taxon>
        <taxon>Gunneridae</taxon>
        <taxon>Pentapetalae</taxon>
        <taxon>Caryophyllales</taxon>
        <taxon>Cactineae</taxon>
        <taxon>Cactaceae</taxon>
        <taxon>Cactoideae</taxon>
        <taxon>Echinocereeae</taxon>
        <taxon>Carnegiea</taxon>
    </lineage>
</organism>
<dbReference type="CDD" id="cd06223">
    <property type="entry name" value="PRTases_typeI"/>
    <property type="match status" value="1"/>
</dbReference>
<evidence type="ECO:0000256" key="6">
    <source>
        <dbReference type="ARBA" id="ARBA00022679"/>
    </source>
</evidence>
<evidence type="ECO:0000256" key="12">
    <source>
        <dbReference type="PIRSR" id="PIRSR000485-1"/>
    </source>
</evidence>
<comment type="pathway">
    <text evidence="2 11">Purine metabolism; IMP biosynthesis via de novo pathway; N(1)-(5-phospho-D-ribosyl)glycinamide from 5-phospho-alpha-D-ribose 1-diphosphate: step 1/2.</text>
</comment>
<sequence length="479" mass="52295">MASINLSSSASLFLHENPFISPPNPPTPHIFFLPKTPLKPSPAFASNSQPHKLPFKFPSKNPITDLLSTKKNDPNDQVSDSDKPREECGVVGISNDPESSRLCSLSLHALQHRGQDAAGIVSVDNSSQFQSITGLGLVSEVFKEGRFEQLQGNSAIGHVRYSTSGAASTIKNVQPFVSRTKFGQIAVAHNGNFVNYKSLRKTLEEDGAIFSATSDTEVVLHLIGKSKANTLLLAIIDACVELKGAYSMVFLCNDKLIAIRDPFGFRPLVMGRRRNGVVVFASESCALDLIEAKLDRDVFPGEVVVVDGDNKIMSMCLLDHHPQPKQCIFEHIYFSQPNSLVFGTSVYEFRYSIGEMLAVESPVGCDVVVPVPDSGVVAALGYAAKAGVPFQQGLIRSHYVGRTFIEKSQAWFIIKSLLFLKELISNRMNVGEIREFVGADSLAFLSFDGLQKIAGSNASSYCYGCFTAKYPIDPKDQEM</sequence>
<dbReference type="InterPro" id="IPR035584">
    <property type="entry name" value="PurF_N"/>
</dbReference>
<evidence type="ECO:0000256" key="1">
    <source>
        <dbReference type="ARBA" id="ARBA00001966"/>
    </source>
</evidence>
<dbReference type="EMBL" id="JAKOGI010000051">
    <property type="protein sequence ID" value="KAJ8446738.1"/>
    <property type="molecule type" value="Genomic_DNA"/>
</dbReference>
<accession>A0A9Q1KNP7</accession>
<comment type="cofactor">
    <cofactor evidence="1">
        <name>[4Fe-4S] cluster</name>
        <dbReference type="ChEBI" id="CHEBI:49883"/>
    </cofactor>
</comment>
<dbReference type="GO" id="GO:0009113">
    <property type="term" value="P:purine nucleobase biosynthetic process"/>
    <property type="evidence" value="ECO:0007669"/>
    <property type="project" value="InterPro"/>
</dbReference>
<evidence type="ECO:0000256" key="9">
    <source>
        <dbReference type="ARBA" id="ARBA00023014"/>
    </source>
</evidence>
<keyword evidence="9" id="KW-0408">Iron</keyword>
<dbReference type="Pfam" id="PF13537">
    <property type="entry name" value="GATase_7"/>
    <property type="match status" value="1"/>
</dbReference>
<evidence type="ECO:0000256" key="3">
    <source>
        <dbReference type="ARBA" id="ARBA00010138"/>
    </source>
</evidence>
<evidence type="ECO:0000313" key="16">
    <source>
        <dbReference type="Proteomes" id="UP001153076"/>
    </source>
</evidence>
<protein>
    <recommendedName>
        <fullName evidence="4 11">Amidophosphoribosyltransferase</fullName>
        <shortName evidence="11">ATase</shortName>
        <ecNumber evidence="4 11">2.4.2.14</ecNumber>
    </recommendedName>
    <alternativeName>
        <fullName evidence="11">Glutamine phosphoribosylpyrophosphate amidotransferase</fullName>
    </alternativeName>
</protein>
<feature type="compositionally biased region" description="Basic and acidic residues" evidence="13">
    <location>
        <begin position="68"/>
        <end position="87"/>
    </location>
</feature>
<dbReference type="SUPFAM" id="SSF53271">
    <property type="entry name" value="PRTase-like"/>
    <property type="match status" value="1"/>
</dbReference>
<dbReference type="Gene3D" id="3.40.50.2020">
    <property type="match status" value="1"/>
</dbReference>
<dbReference type="InterPro" id="IPR029057">
    <property type="entry name" value="PRTase-like"/>
</dbReference>
<keyword evidence="6 11" id="KW-0808">Transferase</keyword>
<dbReference type="InterPro" id="IPR029055">
    <property type="entry name" value="Ntn_hydrolases_N"/>
</dbReference>
<evidence type="ECO:0000256" key="13">
    <source>
        <dbReference type="SAM" id="MobiDB-lite"/>
    </source>
</evidence>
<comment type="similarity">
    <text evidence="3 11">In the C-terminal section; belongs to the purine/pyrimidine phosphoribosyltransferase family.</text>
</comment>
<feature type="active site" description="Nucleophile" evidence="12">
    <location>
        <position position="88"/>
    </location>
</feature>
<dbReference type="Proteomes" id="UP001153076">
    <property type="component" value="Unassembled WGS sequence"/>
</dbReference>
<keyword evidence="16" id="KW-1185">Reference proteome</keyword>
<evidence type="ECO:0000256" key="7">
    <source>
        <dbReference type="ARBA" id="ARBA00022755"/>
    </source>
</evidence>
<dbReference type="EC" id="2.4.2.14" evidence="4 11"/>
<dbReference type="OrthoDB" id="191723at2759"/>
<dbReference type="PIRSF" id="PIRSF000485">
    <property type="entry name" value="Amd_phspho_trans"/>
    <property type="match status" value="1"/>
</dbReference>
<comment type="catalytic activity">
    <reaction evidence="10 11">
        <text>5-phospho-beta-D-ribosylamine + L-glutamate + diphosphate = 5-phospho-alpha-D-ribose 1-diphosphate + L-glutamine + H2O</text>
        <dbReference type="Rhea" id="RHEA:14905"/>
        <dbReference type="ChEBI" id="CHEBI:15377"/>
        <dbReference type="ChEBI" id="CHEBI:29985"/>
        <dbReference type="ChEBI" id="CHEBI:33019"/>
        <dbReference type="ChEBI" id="CHEBI:58017"/>
        <dbReference type="ChEBI" id="CHEBI:58359"/>
        <dbReference type="ChEBI" id="CHEBI:58681"/>
        <dbReference type="EC" id="2.4.2.14"/>
    </reaction>
</comment>
<dbReference type="PANTHER" id="PTHR11907">
    <property type="entry name" value="AMIDOPHOSPHORIBOSYLTRANSFERASE"/>
    <property type="match status" value="1"/>
</dbReference>
<dbReference type="AlphaFoldDB" id="A0A9Q1KNP7"/>
<evidence type="ECO:0000256" key="10">
    <source>
        <dbReference type="ARBA" id="ARBA00048430"/>
    </source>
</evidence>
<keyword evidence="5 11" id="KW-0328">Glycosyltransferase</keyword>
<keyword evidence="7 11" id="KW-0658">Purine biosynthesis</keyword>
<dbReference type="GO" id="GO:0006164">
    <property type="term" value="P:purine nucleotide biosynthetic process"/>
    <property type="evidence" value="ECO:0007669"/>
    <property type="project" value="UniProtKB-KW"/>
</dbReference>
<dbReference type="InterPro" id="IPR005854">
    <property type="entry name" value="PurF"/>
</dbReference>
<name>A0A9Q1KNP7_9CARY</name>
<dbReference type="InterPro" id="IPR000836">
    <property type="entry name" value="PRTase_dom"/>
</dbReference>
<evidence type="ECO:0000256" key="4">
    <source>
        <dbReference type="ARBA" id="ARBA00011941"/>
    </source>
</evidence>
<evidence type="ECO:0000259" key="14">
    <source>
        <dbReference type="PROSITE" id="PS51278"/>
    </source>
</evidence>
<evidence type="ECO:0000256" key="11">
    <source>
        <dbReference type="PIRNR" id="PIRNR000485"/>
    </source>
</evidence>
<dbReference type="GO" id="GO:0051536">
    <property type="term" value="F:iron-sulfur cluster binding"/>
    <property type="evidence" value="ECO:0007669"/>
    <property type="project" value="UniProtKB-KW"/>
</dbReference>